<evidence type="ECO:0000256" key="1">
    <source>
        <dbReference type="SAM" id="SignalP"/>
    </source>
</evidence>
<protein>
    <submittedName>
        <fullName evidence="2">Uncharacterized protein</fullName>
    </submittedName>
</protein>
<dbReference type="AlphaFoldDB" id="A0A397U9A2"/>
<sequence length="223" mass="25058">MTPLTTTPLTTTLLTTTLVTTTPVTTTPVTTTPLTTTPVITTPVTTTPLTMTPLTTPAKLNHYTISIVYNEIFNNQTRYSGFSVLGWTNETIIQQLLLNVSYIPMSFSLGEYKIFIFGIGSSSNSDWNYAGPDYKSSLLRTTSGKCMLYVSKIEDNFCVLKIYKDFKLKDWIEGSSPNEVWQRLNIKKYTGIQLFGLDNHEVQSLIHQYHAPTFLPKHGPIML</sequence>
<accession>A0A397U9A2</accession>
<dbReference type="Proteomes" id="UP000266673">
    <property type="component" value="Unassembled WGS sequence"/>
</dbReference>
<gene>
    <name evidence="2" type="ORF">C2G38_2224352</name>
</gene>
<proteinExistence type="predicted"/>
<evidence type="ECO:0000313" key="3">
    <source>
        <dbReference type="Proteomes" id="UP000266673"/>
    </source>
</evidence>
<keyword evidence="3" id="KW-1185">Reference proteome</keyword>
<name>A0A397U9A2_9GLOM</name>
<comment type="caution">
    <text evidence="2">The sequence shown here is derived from an EMBL/GenBank/DDBJ whole genome shotgun (WGS) entry which is preliminary data.</text>
</comment>
<feature type="chain" id="PRO_5017419400" evidence="1">
    <location>
        <begin position="27"/>
        <end position="223"/>
    </location>
</feature>
<dbReference type="EMBL" id="QKWP01002344">
    <property type="protein sequence ID" value="RIB03686.1"/>
    <property type="molecule type" value="Genomic_DNA"/>
</dbReference>
<organism evidence="2 3">
    <name type="scientific">Gigaspora rosea</name>
    <dbReference type="NCBI Taxonomy" id="44941"/>
    <lineage>
        <taxon>Eukaryota</taxon>
        <taxon>Fungi</taxon>
        <taxon>Fungi incertae sedis</taxon>
        <taxon>Mucoromycota</taxon>
        <taxon>Glomeromycotina</taxon>
        <taxon>Glomeromycetes</taxon>
        <taxon>Diversisporales</taxon>
        <taxon>Gigasporaceae</taxon>
        <taxon>Gigaspora</taxon>
    </lineage>
</organism>
<evidence type="ECO:0000313" key="2">
    <source>
        <dbReference type="EMBL" id="RIB03686.1"/>
    </source>
</evidence>
<reference evidence="2 3" key="1">
    <citation type="submission" date="2018-06" db="EMBL/GenBank/DDBJ databases">
        <title>Comparative genomics reveals the genomic features of Rhizophagus irregularis, R. cerebriforme, R. diaphanum and Gigaspora rosea, and their symbiotic lifestyle signature.</title>
        <authorList>
            <person name="Morin E."/>
            <person name="San Clemente H."/>
            <person name="Chen E.C.H."/>
            <person name="De La Providencia I."/>
            <person name="Hainaut M."/>
            <person name="Kuo A."/>
            <person name="Kohler A."/>
            <person name="Murat C."/>
            <person name="Tang N."/>
            <person name="Roy S."/>
            <person name="Loubradou J."/>
            <person name="Henrissat B."/>
            <person name="Grigoriev I.V."/>
            <person name="Corradi N."/>
            <person name="Roux C."/>
            <person name="Martin F.M."/>
        </authorList>
    </citation>
    <scope>NUCLEOTIDE SEQUENCE [LARGE SCALE GENOMIC DNA]</scope>
    <source>
        <strain evidence="2 3">DAOM 194757</strain>
    </source>
</reference>
<feature type="signal peptide" evidence="1">
    <location>
        <begin position="1"/>
        <end position="26"/>
    </location>
</feature>
<keyword evidence="1" id="KW-0732">Signal</keyword>
<dbReference type="STRING" id="44941.A0A397U9A2"/>
<dbReference type="OrthoDB" id="2426015at2759"/>